<feature type="compositionally biased region" description="Low complexity" evidence="1">
    <location>
        <begin position="210"/>
        <end position="219"/>
    </location>
</feature>
<protein>
    <submittedName>
        <fullName evidence="3">Uncharacterized protein</fullName>
    </submittedName>
</protein>
<evidence type="ECO:0000313" key="4">
    <source>
        <dbReference type="Proteomes" id="UP000030752"/>
    </source>
</evidence>
<dbReference type="EMBL" id="KB822719">
    <property type="protein sequence ID" value="ETN42147.1"/>
    <property type="molecule type" value="Genomic_DNA"/>
</dbReference>
<feature type="region of interest" description="Disordered" evidence="1">
    <location>
        <begin position="275"/>
        <end position="330"/>
    </location>
</feature>
<feature type="region of interest" description="Disordered" evidence="1">
    <location>
        <begin position="51"/>
        <end position="104"/>
    </location>
</feature>
<dbReference type="InParanoid" id="W2S0C9"/>
<feature type="region of interest" description="Disordered" evidence="1">
    <location>
        <begin position="205"/>
        <end position="251"/>
    </location>
</feature>
<reference evidence="3 4" key="1">
    <citation type="submission" date="2013-03" db="EMBL/GenBank/DDBJ databases">
        <title>The Genome Sequence of Phialophora europaea CBS 101466.</title>
        <authorList>
            <consortium name="The Broad Institute Genomics Platform"/>
            <person name="Cuomo C."/>
            <person name="de Hoog S."/>
            <person name="Gorbushina A."/>
            <person name="Walker B."/>
            <person name="Young S.K."/>
            <person name="Zeng Q."/>
            <person name="Gargeya S."/>
            <person name="Fitzgerald M."/>
            <person name="Haas B."/>
            <person name="Abouelleil A."/>
            <person name="Allen A.W."/>
            <person name="Alvarado L."/>
            <person name="Arachchi H.M."/>
            <person name="Berlin A.M."/>
            <person name="Chapman S.B."/>
            <person name="Gainer-Dewar J."/>
            <person name="Goldberg J."/>
            <person name="Griggs A."/>
            <person name="Gujja S."/>
            <person name="Hansen M."/>
            <person name="Howarth C."/>
            <person name="Imamovic A."/>
            <person name="Ireland A."/>
            <person name="Larimer J."/>
            <person name="McCowan C."/>
            <person name="Murphy C."/>
            <person name="Pearson M."/>
            <person name="Poon T.W."/>
            <person name="Priest M."/>
            <person name="Roberts A."/>
            <person name="Saif S."/>
            <person name="Shea T."/>
            <person name="Sisk P."/>
            <person name="Sykes S."/>
            <person name="Wortman J."/>
            <person name="Nusbaum C."/>
            <person name="Birren B."/>
        </authorList>
    </citation>
    <scope>NUCLEOTIDE SEQUENCE [LARGE SCALE GENOMIC DNA]</scope>
    <source>
        <strain evidence="3 4">CBS 101466</strain>
    </source>
</reference>
<feature type="compositionally biased region" description="Polar residues" evidence="1">
    <location>
        <begin position="61"/>
        <end position="73"/>
    </location>
</feature>
<name>W2S0C9_CYPE1</name>
<feature type="region of interest" description="Disordered" evidence="1">
    <location>
        <begin position="546"/>
        <end position="588"/>
    </location>
</feature>
<feature type="chain" id="PRO_5004823992" evidence="2">
    <location>
        <begin position="18"/>
        <end position="609"/>
    </location>
</feature>
<evidence type="ECO:0000256" key="1">
    <source>
        <dbReference type="SAM" id="MobiDB-lite"/>
    </source>
</evidence>
<dbReference type="eggNOG" id="KOG1216">
    <property type="taxonomic scope" value="Eukaryota"/>
</dbReference>
<evidence type="ECO:0000256" key="2">
    <source>
        <dbReference type="SAM" id="SignalP"/>
    </source>
</evidence>
<dbReference type="STRING" id="1220924.W2S0C9"/>
<dbReference type="RefSeq" id="XP_008716656.1">
    <property type="nucleotide sequence ID" value="XM_008718434.1"/>
</dbReference>
<gene>
    <name evidence="3" type="ORF">HMPREF1541_04088</name>
</gene>
<feature type="compositionally biased region" description="Gly residues" evidence="1">
    <location>
        <begin position="304"/>
        <end position="322"/>
    </location>
</feature>
<feature type="compositionally biased region" description="Polar residues" evidence="1">
    <location>
        <begin position="550"/>
        <end position="561"/>
    </location>
</feature>
<dbReference type="VEuPathDB" id="FungiDB:HMPREF1541_04088"/>
<dbReference type="OrthoDB" id="5420777at2759"/>
<feature type="compositionally biased region" description="Pro residues" evidence="1">
    <location>
        <begin position="220"/>
        <end position="229"/>
    </location>
</feature>
<organism evidence="3 4">
    <name type="scientific">Cyphellophora europaea (strain CBS 101466)</name>
    <name type="common">Phialophora europaea</name>
    <dbReference type="NCBI Taxonomy" id="1220924"/>
    <lineage>
        <taxon>Eukaryota</taxon>
        <taxon>Fungi</taxon>
        <taxon>Dikarya</taxon>
        <taxon>Ascomycota</taxon>
        <taxon>Pezizomycotina</taxon>
        <taxon>Eurotiomycetes</taxon>
        <taxon>Chaetothyriomycetidae</taxon>
        <taxon>Chaetothyriales</taxon>
        <taxon>Cyphellophoraceae</taxon>
        <taxon>Cyphellophora</taxon>
    </lineage>
</organism>
<dbReference type="HOGENOM" id="CLU_019097_0_0_1"/>
<dbReference type="AlphaFoldDB" id="W2S0C9"/>
<sequence>MNMLISFALLLSAHVQAQRYGLPRRLEARGTFSGNETAPYTNSSITTSWTSTLDHAPSLSPPSTSTEQKSTDSLKPPLPDQTSTLTGSEKPEPTGGPPGGDADGAVCRGGMLTYYGSVYPTVYSTVTEIYNVTLSAVNATMTDSETLMTPSQAACGYTVVPINGPEQAIATIEGTVDPALPQPKQTVLSTGLSPDNMTLVDGTPFTETMSIGSPSRSGAPRPPKFPAAPVPETGERPSPVVGGRPPAASMKGSTIYATAPYTSTVIVTKKTPVPVLPTAQSPPPVFQNPPPTQDRKPPVQETGGRPGAGGDSVGGPSGGAPGGPKDDSGVVSLIQISNGIGISAGPNGIDSIPATATGGVAPQTTIDDVPIAVQRSSVFFGSSAVAIPTGRDEAVITQGDATFTLRSNAIAGQSTTVAFGPLSPQGVVSVPPTRVTAAPGVVVEVAGSTAVVAGTTFRLDERFSTVITVSGQRVSIGPSGIGLPSTTILAGLVTQAPAMVETVGDVTFTLDGSRVIISGSTYGIATDSPTVTTEFDGEEVSIGPGGIGFDSTTFKPTQAETSTREDMAQATGSAGGGDGDDGSDSNGASLPGKSLWGALASLLALLVVL</sequence>
<dbReference type="GeneID" id="19971427"/>
<dbReference type="Proteomes" id="UP000030752">
    <property type="component" value="Unassembled WGS sequence"/>
</dbReference>
<accession>W2S0C9</accession>
<keyword evidence="2" id="KW-0732">Signal</keyword>
<proteinExistence type="predicted"/>
<feature type="signal peptide" evidence="2">
    <location>
        <begin position="1"/>
        <end position="17"/>
    </location>
</feature>
<evidence type="ECO:0000313" key="3">
    <source>
        <dbReference type="EMBL" id="ETN42147.1"/>
    </source>
</evidence>
<keyword evidence="4" id="KW-1185">Reference proteome</keyword>
<feature type="compositionally biased region" description="Pro residues" evidence="1">
    <location>
        <begin position="280"/>
        <end position="292"/>
    </location>
</feature>